<comment type="caution">
    <text evidence="6">The sequence shown here is derived from an EMBL/GenBank/DDBJ whole genome shotgun (WGS) entry which is preliminary data.</text>
</comment>
<dbReference type="GO" id="GO:0016020">
    <property type="term" value="C:membrane"/>
    <property type="evidence" value="ECO:0007669"/>
    <property type="project" value="UniProtKB-SubCell"/>
</dbReference>
<proteinExistence type="inferred from homology"/>
<feature type="transmembrane region" description="Helical" evidence="4">
    <location>
        <begin position="381"/>
        <end position="399"/>
    </location>
</feature>
<feature type="region of interest" description="Disordered" evidence="3">
    <location>
        <begin position="1"/>
        <end position="43"/>
    </location>
</feature>
<organism evidence="6 7">
    <name type="scientific">Talaromyces pinophilus</name>
    <name type="common">Penicillium pinophilum</name>
    <dbReference type="NCBI Taxonomy" id="128442"/>
    <lineage>
        <taxon>Eukaryota</taxon>
        <taxon>Fungi</taxon>
        <taxon>Dikarya</taxon>
        <taxon>Ascomycota</taxon>
        <taxon>Pezizomycotina</taxon>
        <taxon>Eurotiomycetes</taxon>
        <taxon>Eurotiomycetidae</taxon>
        <taxon>Eurotiales</taxon>
        <taxon>Trichocomaceae</taxon>
        <taxon>Talaromyces</taxon>
        <taxon>Talaromyces sect. Talaromyces</taxon>
    </lineage>
</organism>
<comment type="similarity">
    <text evidence="2">Belongs to the major facilitator superfamily. Monocarboxylate porter (TC 2.A.1.13) family.</text>
</comment>
<feature type="transmembrane region" description="Helical" evidence="4">
    <location>
        <begin position="57"/>
        <end position="79"/>
    </location>
</feature>
<dbReference type="AlphaFoldDB" id="A0A6V8HHD7"/>
<dbReference type="InterPro" id="IPR036259">
    <property type="entry name" value="MFS_trans_sf"/>
</dbReference>
<dbReference type="InterPro" id="IPR011701">
    <property type="entry name" value="MFS"/>
</dbReference>
<feature type="domain" description="Major facilitator superfamily (MFS) profile" evidence="5">
    <location>
        <begin position="54"/>
        <end position="485"/>
    </location>
</feature>
<feature type="transmembrane region" description="Helical" evidence="4">
    <location>
        <begin position="162"/>
        <end position="182"/>
    </location>
</feature>
<feature type="transmembrane region" description="Helical" evidence="4">
    <location>
        <begin position="347"/>
        <end position="369"/>
    </location>
</feature>
<dbReference type="InterPro" id="IPR050327">
    <property type="entry name" value="Proton-linked_MCT"/>
</dbReference>
<feature type="compositionally biased region" description="Polar residues" evidence="3">
    <location>
        <begin position="1"/>
        <end position="23"/>
    </location>
</feature>
<dbReference type="Proteomes" id="UP000053095">
    <property type="component" value="Unassembled WGS sequence"/>
</dbReference>
<dbReference type="SUPFAM" id="SSF103473">
    <property type="entry name" value="MFS general substrate transporter"/>
    <property type="match status" value="1"/>
</dbReference>
<feature type="transmembrane region" description="Helical" evidence="4">
    <location>
        <begin position="452"/>
        <end position="474"/>
    </location>
</feature>
<evidence type="ECO:0000256" key="4">
    <source>
        <dbReference type="SAM" id="Phobius"/>
    </source>
</evidence>
<dbReference type="PANTHER" id="PTHR11360">
    <property type="entry name" value="MONOCARBOXYLATE TRANSPORTER"/>
    <property type="match status" value="1"/>
</dbReference>
<feature type="transmembrane region" description="Helical" evidence="4">
    <location>
        <begin position="189"/>
        <end position="209"/>
    </location>
</feature>
<evidence type="ECO:0000256" key="3">
    <source>
        <dbReference type="SAM" id="MobiDB-lite"/>
    </source>
</evidence>
<protein>
    <recommendedName>
        <fullName evidence="5">Major facilitator superfamily (MFS) profile domain-containing protein</fullName>
    </recommendedName>
</protein>
<dbReference type="GO" id="GO:0022857">
    <property type="term" value="F:transmembrane transporter activity"/>
    <property type="evidence" value="ECO:0007669"/>
    <property type="project" value="InterPro"/>
</dbReference>
<accession>A0A6V8HHD7</accession>
<evidence type="ECO:0000256" key="1">
    <source>
        <dbReference type="ARBA" id="ARBA00004141"/>
    </source>
</evidence>
<dbReference type="EMBL" id="DF933837">
    <property type="protein sequence ID" value="GAM41060.1"/>
    <property type="molecule type" value="Genomic_DNA"/>
</dbReference>
<dbReference type="InterPro" id="IPR020846">
    <property type="entry name" value="MFS_dom"/>
</dbReference>
<gene>
    <name evidence="6" type="ORF">TCE0_041r13888</name>
</gene>
<name>A0A6V8HHD7_TALPI</name>
<dbReference type="Gene3D" id="1.20.1250.20">
    <property type="entry name" value="MFS general substrate transporter like domains"/>
    <property type="match status" value="2"/>
</dbReference>
<evidence type="ECO:0000259" key="5">
    <source>
        <dbReference type="PROSITE" id="PS50850"/>
    </source>
</evidence>
<evidence type="ECO:0000313" key="7">
    <source>
        <dbReference type="Proteomes" id="UP000053095"/>
    </source>
</evidence>
<dbReference type="PROSITE" id="PS50850">
    <property type="entry name" value="MFS"/>
    <property type="match status" value="1"/>
</dbReference>
<sequence length="492" mass="52962">MASSILEPQTGYNSPAISLSRFPTSDREQQQNEPSLEDTEPVITTSQERISNSKATIIVIASFIIVFTCCGINFSFGIYQALYESLSHEPNTPFTGSSPALIDLIGTTAVSIMTIGGPLAVGWAKTFSPRKVCLMGATIFTLAHILASFGTRSWQFALTQGVLLGLGTCLTYMTSVTVAPTWFTARRGLAMGIILSGTGVGGLVWAPALKACIDAMGYRNTLRLTGAVSFVLNTGAGAAMTWEPSRKAQNEIERRAQQATQRRRNMLAVPLVDLKLMKSRKFIAQASGAVFQGAAYYIPVFFFATYASTLGYSDTAGANFIALSNACNAIGKIVIGYAADRYGRLNVLLLTTIISAVSALVFWVPSTLLPFASHQEASRGLFIAFTIFYGVFASAYVALFPTSLVELFGPQNFASVNGFLYMLRGLATMVGTPVSGLLIRSSTTAAVMTPRMYEGMSVLVTMLLFATAFSSVWVRLEAMVGPDGRANWKWKL</sequence>
<keyword evidence="7" id="KW-1185">Reference proteome</keyword>
<dbReference type="PANTHER" id="PTHR11360:SF284">
    <property type="entry name" value="EG:103B4.3 PROTEIN-RELATED"/>
    <property type="match status" value="1"/>
</dbReference>
<feature type="transmembrane region" description="Helical" evidence="4">
    <location>
        <begin position="132"/>
        <end position="150"/>
    </location>
</feature>
<keyword evidence="4" id="KW-0472">Membrane</keyword>
<feature type="transmembrane region" description="Helical" evidence="4">
    <location>
        <begin position="282"/>
        <end position="304"/>
    </location>
</feature>
<keyword evidence="4" id="KW-0812">Transmembrane</keyword>
<keyword evidence="4" id="KW-1133">Transmembrane helix</keyword>
<evidence type="ECO:0000256" key="2">
    <source>
        <dbReference type="ARBA" id="ARBA00006727"/>
    </source>
</evidence>
<feature type="transmembrane region" description="Helical" evidence="4">
    <location>
        <begin position="419"/>
        <end position="440"/>
    </location>
</feature>
<feature type="transmembrane region" description="Helical" evidence="4">
    <location>
        <begin position="99"/>
        <end position="120"/>
    </location>
</feature>
<reference evidence="7" key="1">
    <citation type="journal article" date="2015" name="Genome Announc.">
        <title>Draft genome sequence of Talaromyces cellulolyticus strain Y-94, a source of lignocellulosic biomass-degrading enzymes.</title>
        <authorList>
            <person name="Fujii T."/>
            <person name="Koike H."/>
            <person name="Sawayama S."/>
            <person name="Yano S."/>
            <person name="Inoue H."/>
        </authorList>
    </citation>
    <scope>NUCLEOTIDE SEQUENCE [LARGE SCALE GENOMIC DNA]</scope>
    <source>
        <strain evidence="7">Y-94</strain>
    </source>
</reference>
<dbReference type="Pfam" id="PF07690">
    <property type="entry name" value="MFS_1"/>
    <property type="match status" value="1"/>
</dbReference>
<evidence type="ECO:0000313" key="6">
    <source>
        <dbReference type="EMBL" id="GAM41060.1"/>
    </source>
</evidence>
<comment type="subcellular location">
    <subcellularLocation>
        <location evidence="1">Membrane</location>
        <topology evidence="1">Multi-pass membrane protein</topology>
    </subcellularLocation>
</comment>